<keyword evidence="3" id="KW-1185">Reference proteome</keyword>
<reference evidence="2 3" key="1">
    <citation type="submission" date="2020-08" db="EMBL/GenBank/DDBJ databases">
        <title>Genomic Encyclopedia of Type Strains, Phase IV (KMG-V): Genome sequencing to study the core and pangenomes of soil and plant-associated prokaryotes.</title>
        <authorList>
            <person name="Whitman W."/>
        </authorList>
    </citation>
    <scope>NUCLEOTIDE SEQUENCE [LARGE SCALE GENOMIC DNA]</scope>
    <source>
        <strain evidence="2 3">JPY158</strain>
    </source>
</reference>
<gene>
    <name evidence="2" type="ORF">HDG40_001264</name>
</gene>
<proteinExistence type="predicted"/>
<protein>
    <submittedName>
        <fullName evidence="2">Uncharacterized protein</fullName>
    </submittedName>
</protein>
<evidence type="ECO:0000256" key="1">
    <source>
        <dbReference type="SAM" id="MobiDB-lite"/>
    </source>
</evidence>
<dbReference type="Proteomes" id="UP000592780">
    <property type="component" value="Unassembled WGS sequence"/>
</dbReference>
<evidence type="ECO:0000313" key="2">
    <source>
        <dbReference type="EMBL" id="MBB5423122.1"/>
    </source>
</evidence>
<comment type="caution">
    <text evidence="2">The sequence shown here is derived from an EMBL/GenBank/DDBJ whole genome shotgun (WGS) entry which is preliminary data.</text>
</comment>
<name>A0A7W8Q3I4_PARAM</name>
<dbReference type="EMBL" id="JACHDD010000002">
    <property type="protein sequence ID" value="MBB5423122.1"/>
    <property type="molecule type" value="Genomic_DNA"/>
</dbReference>
<sequence length="257" mass="28566">MSSAFACRCRCRCRCRRRRHLRGDASTECCIAKPRHRQPQIAGSMYPPGAGREVEHPTASNRPVVSSEPPFWGKNSAKAVISPPSVSGRCRVRHRTEHSSAVMHVEYWRTRIRTVLVLPHVPRRPAGLVCPSLHERPRKTNRSLCRVGSHDADASAFERSCVCAGQQAGPNRVGDCCAPHHVQSRARRPSGLSEHSISYLRNTSLVLRRLRMDDVNGTPACGTPWQAKRLSEAARLCRSHRRELHRGAGSSSHNDAG</sequence>
<feature type="region of interest" description="Disordered" evidence="1">
    <location>
        <begin position="40"/>
        <end position="69"/>
    </location>
</feature>
<organism evidence="2 3">
    <name type="scientific">Paraburkholderia atlantica</name>
    <dbReference type="NCBI Taxonomy" id="2654982"/>
    <lineage>
        <taxon>Bacteria</taxon>
        <taxon>Pseudomonadati</taxon>
        <taxon>Pseudomonadota</taxon>
        <taxon>Betaproteobacteria</taxon>
        <taxon>Burkholderiales</taxon>
        <taxon>Burkholderiaceae</taxon>
        <taxon>Paraburkholderia</taxon>
    </lineage>
</organism>
<accession>A0A7W8Q3I4</accession>
<dbReference type="AlphaFoldDB" id="A0A7W8Q3I4"/>
<evidence type="ECO:0000313" key="3">
    <source>
        <dbReference type="Proteomes" id="UP000592780"/>
    </source>
</evidence>